<dbReference type="AlphaFoldDB" id="A0A9D7SAQ9"/>
<evidence type="ECO:0000313" key="2">
    <source>
        <dbReference type="EMBL" id="MBK9718207.1"/>
    </source>
</evidence>
<dbReference type="Proteomes" id="UP000808349">
    <property type="component" value="Unassembled WGS sequence"/>
</dbReference>
<evidence type="ECO:0000259" key="1">
    <source>
        <dbReference type="Pfam" id="PF18962"/>
    </source>
</evidence>
<proteinExistence type="predicted"/>
<evidence type="ECO:0000313" key="3">
    <source>
        <dbReference type="Proteomes" id="UP000808349"/>
    </source>
</evidence>
<dbReference type="NCBIfam" id="TIGR04183">
    <property type="entry name" value="Por_Secre_tail"/>
    <property type="match status" value="1"/>
</dbReference>
<gene>
    <name evidence="2" type="ORF">IPO85_11975</name>
</gene>
<organism evidence="2 3">
    <name type="scientific">Candidatus Defluviibacterium haderslevense</name>
    <dbReference type="NCBI Taxonomy" id="2981993"/>
    <lineage>
        <taxon>Bacteria</taxon>
        <taxon>Pseudomonadati</taxon>
        <taxon>Bacteroidota</taxon>
        <taxon>Saprospiria</taxon>
        <taxon>Saprospirales</taxon>
        <taxon>Saprospiraceae</taxon>
        <taxon>Candidatus Defluviibacterium</taxon>
    </lineage>
</organism>
<dbReference type="InterPro" id="IPR026444">
    <property type="entry name" value="Secre_tail"/>
</dbReference>
<accession>A0A9D7SAQ9</accession>
<sequence>MNYNCLIDTSLNEIVFENSYQLKKDFRSINPKPKECYFEIENITDNFKGGYLINLKNYHSIQNKSTYIGVSAISECGDRNDYHNALNNTDSIYIWSLILPQKNTSRKDLKNYKYFSIHLKPNLTINSSNQFLENNSLNVYPNPANNYIVVDCKEAIEIFNSEGDLIFSVPSNEEKKILDLNLIESGVYIIKKIDSRGNVISQFKFSKF</sequence>
<protein>
    <submittedName>
        <fullName evidence="2">T9SS type A sorting domain-containing protein</fullName>
    </submittedName>
</protein>
<feature type="domain" description="Secretion system C-terminal sorting" evidence="1">
    <location>
        <begin position="139"/>
        <end position="200"/>
    </location>
</feature>
<dbReference type="Pfam" id="PF18962">
    <property type="entry name" value="Por_Secre_tail"/>
    <property type="match status" value="1"/>
</dbReference>
<reference evidence="2 3" key="1">
    <citation type="submission" date="2020-10" db="EMBL/GenBank/DDBJ databases">
        <title>Connecting structure to function with the recovery of over 1000 high-quality activated sludge metagenome-assembled genomes encoding full-length rRNA genes using long-read sequencing.</title>
        <authorList>
            <person name="Singleton C.M."/>
            <person name="Petriglieri F."/>
            <person name="Kristensen J.M."/>
            <person name="Kirkegaard R.H."/>
            <person name="Michaelsen T.Y."/>
            <person name="Andersen M.H."/>
            <person name="Karst S.M."/>
            <person name="Dueholm M.S."/>
            <person name="Nielsen P.H."/>
            <person name="Albertsen M."/>
        </authorList>
    </citation>
    <scope>NUCLEOTIDE SEQUENCE [LARGE SCALE GENOMIC DNA]</scope>
    <source>
        <strain evidence="2">Ribe_18-Q3-R11-54_BAT3C.373</strain>
    </source>
</reference>
<comment type="caution">
    <text evidence="2">The sequence shown here is derived from an EMBL/GenBank/DDBJ whole genome shotgun (WGS) entry which is preliminary data.</text>
</comment>
<dbReference type="EMBL" id="JADKFW010000008">
    <property type="protein sequence ID" value="MBK9718207.1"/>
    <property type="molecule type" value="Genomic_DNA"/>
</dbReference>
<name>A0A9D7SAQ9_9BACT</name>